<evidence type="ECO:0000259" key="2">
    <source>
        <dbReference type="Pfam" id="PF03732"/>
    </source>
</evidence>
<feature type="compositionally biased region" description="Low complexity" evidence="1">
    <location>
        <begin position="206"/>
        <end position="233"/>
    </location>
</feature>
<evidence type="ECO:0000313" key="3">
    <source>
        <dbReference type="EMBL" id="KAF5208382.1"/>
    </source>
</evidence>
<dbReference type="Proteomes" id="UP000554482">
    <property type="component" value="Unassembled WGS sequence"/>
</dbReference>
<protein>
    <recommendedName>
        <fullName evidence="2">Retrotransposon gag domain-containing protein</fullName>
    </recommendedName>
</protein>
<dbReference type="PANTHER" id="PTHR35046:SF18">
    <property type="entry name" value="RNA-DIRECTED DNA POLYMERASE"/>
    <property type="match status" value="1"/>
</dbReference>
<dbReference type="InterPro" id="IPR005162">
    <property type="entry name" value="Retrotrans_gag_dom"/>
</dbReference>
<sequence length="240" mass="27526">MPRRTPPPPLHYLPGYSSPHRNPDYELTMDDMNLADGVHGHPRNPVEKFFEYMNIPEAKKTSLVDNKLTGSANAWWDSITEARRKDGKLPICDWNQMKKYLCRRFLPSNYEVLLYDQLRNLKQGNRSVSEYLNDFYRLTARNGVKETELQQLSRFIGGLRFAIQDKMSMSNIPSMDIAVELAQKAEQFLEKASRMSGRNFQQKGYTHPNPSSSTSSPHPNPSNNISINPSSTTTDKRSKV</sequence>
<dbReference type="Pfam" id="PF03732">
    <property type="entry name" value="Retrotrans_gag"/>
    <property type="match status" value="1"/>
</dbReference>
<name>A0A7J6XHS1_THATH</name>
<evidence type="ECO:0000313" key="4">
    <source>
        <dbReference type="Proteomes" id="UP000554482"/>
    </source>
</evidence>
<dbReference type="EMBL" id="JABWDY010000082">
    <property type="protein sequence ID" value="KAF5208382.1"/>
    <property type="molecule type" value="Genomic_DNA"/>
</dbReference>
<dbReference type="OrthoDB" id="1934635at2759"/>
<keyword evidence="4" id="KW-1185">Reference proteome</keyword>
<comment type="caution">
    <text evidence="3">The sequence shown here is derived from an EMBL/GenBank/DDBJ whole genome shotgun (WGS) entry which is preliminary data.</text>
</comment>
<proteinExistence type="predicted"/>
<feature type="domain" description="Retrotransposon gag" evidence="2">
    <location>
        <begin position="63"/>
        <end position="160"/>
    </location>
</feature>
<evidence type="ECO:0000256" key="1">
    <source>
        <dbReference type="SAM" id="MobiDB-lite"/>
    </source>
</evidence>
<accession>A0A7J6XHS1</accession>
<feature type="region of interest" description="Disordered" evidence="1">
    <location>
        <begin position="192"/>
        <end position="240"/>
    </location>
</feature>
<organism evidence="3 4">
    <name type="scientific">Thalictrum thalictroides</name>
    <name type="common">Rue-anemone</name>
    <name type="synonym">Anemone thalictroides</name>
    <dbReference type="NCBI Taxonomy" id="46969"/>
    <lineage>
        <taxon>Eukaryota</taxon>
        <taxon>Viridiplantae</taxon>
        <taxon>Streptophyta</taxon>
        <taxon>Embryophyta</taxon>
        <taxon>Tracheophyta</taxon>
        <taxon>Spermatophyta</taxon>
        <taxon>Magnoliopsida</taxon>
        <taxon>Ranunculales</taxon>
        <taxon>Ranunculaceae</taxon>
        <taxon>Thalictroideae</taxon>
        <taxon>Thalictrum</taxon>
    </lineage>
</organism>
<dbReference type="PANTHER" id="PTHR35046">
    <property type="entry name" value="ZINC KNUCKLE (CCHC-TYPE) FAMILY PROTEIN"/>
    <property type="match status" value="1"/>
</dbReference>
<gene>
    <name evidence="3" type="ORF">FRX31_002031</name>
</gene>
<dbReference type="AlphaFoldDB" id="A0A7J6XHS1"/>
<reference evidence="3 4" key="1">
    <citation type="submission" date="2020-06" db="EMBL/GenBank/DDBJ databases">
        <title>Transcriptomic and genomic resources for Thalictrum thalictroides and T. hernandezii: Facilitating candidate gene discovery in an emerging model plant lineage.</title>
        <authorList>
            <person name="Arias T."/>
            <person name="Riano-Pachon D.M."/>
            <person name="Di Stilio V.S."/>
        </authorList>
    </citation>
    <scope>NUCLEOTIDE SEQUENCE [LARGE SCALE GENOMIC DNA]</scope>
    <source>
        <strain evidence="4">cv. WT478/WT964</strain>
        <tissue evidence="3">Leaves</tissue>
    </source>
</reference>